<feature type="domain" description="Recombinase-like" evidence="2">
    <location>
        <begin position="12"/>
        <end position="100"/>
    </location>
</feature>
<evidence type="ECO:0000259" key="2">
    <source>
        <dbReference type="Pfam" id="PF20552"/>
    </source>
</evidence>
<dbReference type="AlphaFoldDB" id="A0AAD2AKQ8"/>
<dbReference type="RefSeq" id="WP_063394583.1">
    <property type="nucleotide sequence ID" value="NZ_CATVWW010000008.1"/>
</dbReference>
<feature type="region of interest" description="Disordered" evidence="1">
    <location>
        <begin position="1"/>
        <end position="25"/>
    </location>
</feature>
<evidence type="ECO:0000313" key="3">
    <source>
        <dbReference type="EMBL" id="CAJ0681698.1"/>
    </source>
</evidence>
<evidence type="ECO:0000313" key="5">
    <source>
        <dbReference type="Proteomes" id="UP001190002"/>
    </source>
</evidence>
<keyword evidence="6" id="KW-1185">Reference proteome</keyword>
<dbReference type="Pfam" id="PF20552">
    <property type="entry name" value="HTH_62"/>
    <property type="match status" value="1"/>
</dbReference>
<name>A0AAD2AKQ8_9RALS</name>
<gene>
    <name evidence="4" type="ORF">R77569_01792</name>
    <name evidence="3" type="ORF">R77591_01464</name>
</gene>
<reference evidence="3 6" key="1">
    <citation type="submission" date="2023-07" db="EMBL/GenBank/DDBJ databases">
        <authorList>
            <person name="Peeters C."/>
        </authorList>
    </citation>
    <scope>NUCLEOTIDE SEQUENCE</scope>
    <source>
        <strain evidence="4 6">R-77569</strain>
        <strain evidence="3">R-77591</strain>
    </source>
</reference>
<sequence length="100" mass="10821">MQPQYNPDLAPWEPVSPNNVAGKGRIERPGHVANLVWQTRAAEPTAYENQLGDSLEAAFLAGAQTPADIVAVLNERGPRLPSGQGWTEDAFLAEMRRLGA</sequence>
<organism evidence="3 5">
    <name type="scientific">Ralstonia mannitolilytica</name>
    <dbReference type="NCBI Taxonomy" id="105219"/>
    <lineage>
        <taxon>Bacteria</taxon>
        <taxon>Pseudomonadati</taxon>
        <taxon>Pseudomonadota</taxon>
        <taxon>Betaproteobacteria</taxon>
        <taxon>Burkholderiales</taxon>
        <taxon>Burkholderiaceae</taxon>
        <taxon>Ralstonia</taxon>
    </lineage>
</organism>
<dbReference type="InterPro" id="IPR046789">
    <property type="entry name" value="HTH_62"/>
</dbReference>
<accession>A0AAD2AKQ8</accession>
<proteinExistence type="predicted"/>
<evidence type="ECO:0000256" key="1">
    <source>
        <dbReference type="SAM" id="MobiDB-lite"/>
    </source>
</evidence>
<evidence type="ECO:0000313" key="6">
    <source>
        <dbReference type="Proteomes" id="UP001190452"/>
    </source>
</evidence>
<evidence type="ECO:0000313" key="4">
    <source>
        <dbReference type="EMBL" id="CAJ0865401.1"/>
    </source>
</evidence>
<dbReference type="EMBL" id="CAUDKV010000006">
    <property type="protein sequence ID" value="CAJ0865401.1"/>
    <property type="molecule type" value="Genomic_DNA"/>
</dbReference>
<comment type="caution">
    <text evidence="3">The sequence shown here is derived from an EMBL/GenBank/DDBJ whole genome shotgun (WGS) entry which is preliminary data.</text>
</comment>
<protein>
    <recommendedName>
        <fullName evidence="2">Recombinase-like domain-containing protein</fullName>
    </recommendedName>
</protein>
<dbReference type="Proteomes" id="UP001190002">
    <property type="component" value="Unassembled WGS sequence"/>
</dbReference>
<dbReference type="Proteomes" id="UP001190452">
    <property type="component" value="Unassembled WGS sequence"/>
</dbReference>
<dbReference type="EMBL" id="CATVXE010000005">
    <property type="protein sequence ID" value="CAJ0681698.1"/>
    <property type="molecule type" value="Genomic_DNA"/>
</dbReference>